<accession>A0A009PDD6</accession>
<dbReference type="Proteomes" id="UP000021108">
    <property type="component" value="Unassembled WGS sequence"/>
</dbReference>
<name>A0A009PDD6_ACIBA</name>
<gene>
    <name evidence="1" type="ORF">J506_2857</name>
</gene>
<dbReference type="PATRIC" id="fig|1310607.3.peg.2768"/>
<proteinExistence type="predicted"/>
<comment type="caution">
    <text evidence="1">The sequence shown here is derived from an EMBL/GenBank/DDBJ whole genome shotgun (WGS) entry which is preliminary data.</text>
</comment>
<protein>
    <submittedName>
        <fullName evidence="1">Uncharacterized protein</fullName>
    </submittedName>
</protein>
<dbReference type="RefSeq" id="WP_030423723.1">
    <property type="nucleotide sequence ID" value="NZ_JEXD01000028.1"/>
</dbReference>
<dbReference type="EMBL" id="JEXD01000028">
    <property type="protein sequence ID" value="EXC06103.1"/>
    <property type="molecule type" value="Genomic_DNA"/>
</dbReference>
<sequence>MSKVIGEVNLNPSRIEGTPDQIAVHIFKEVICPSTEELLKNNPEAAKVFAYHIFGLALSQLAEFHSTKSLDKAVTVTLHNLLRQLKKERNELRN</sequence>
<organism evidence="1 2">
    <name type="scientific">Acinetobacter baumannii 625974</name>
    <dbReference type="NCBI Taxonomy" id="1310607"/>
    <lineage>
        <taxon>Bacteria</taxon>
        <taxon>Pseudomonadati</taxon>
        <taxon>Pseudomonadota</taxon>
        <taxon>Gammaproteobacteria</taxon>
        <taxon>Moraxellales</taxon>
        <taxon>Moraxellaceae</taxon>
        <taxon>Acinetobacter</taxon>
        <taxon>Acinetobacter calcoaceticus/baumannii complex</taxon>
    </lineage>
</organism>
<evidence type="ECO:0000313" key="2">
    <source>
        <dbReference type="Proteomes" id="UP000021108"/>
    </source>
</evidence>
<dbReference type="AlphaFoldDB" id="A0A009PDD6"/>
<evidence type="ECO:0000313" key="1">
    <source>
        <dbReference type="EMBL" id="EXC06103.1"/>
    </source>
</evidence>
<reference evidence="1 2" key="1">
    <citation type="submission" date="2014-02" db="EMBL/GenBank/DDBJ databases">
        <title>Comparative genomics and transcriptomics to identify genetic mechanisms underlying the emergence of carbapenem resistant Acinetobacter baumannii (CRAb).</title>
        <authorList>
            <person name="Harris A.D."/>
            <person name="Johnson K.J."/>
            <person name="George J."/>
            <person name="Shefchek K."/>
            <person name="Daugherty S.C."/>
            <person name="Parankush S."/>
            <person name="Sadzewicz L."/>
            <person name="Tallon L."/>
            <person name="Sengamalay N."/>
            <person name="Hazen T.H."/>
            <person name="Rasko D.A."/>
        </authorList>
    </citation>
    <scope>NUCLEOTIDE SEQUENCE [LARGE SCALE GENOMIC DNA]</scope>
    <source>
        <strain evidence="1 2">625974</strain>
    </source>
</reference>